<evidence type="ECO:0000313" key="2">
    <source>
        <dbReference type="Proteomes" id="UP000215914"/>
    </source>
</evidence>
<gene>
    <name evidence="1" type="ORF">HanXRQr2_Chr11g0491171</name>
</gene>
<keyword evidence="2" id="KW-1185">Reference proteome</keyword>
<dbReference type="EMBL" id="MNCJ02000326">
    <property type="protein sequence ID" value="KAF5782072.1"/>
    <property type="molecule type" value="Genomic_DNA"/>
</dbReference>
<sequence length="79" mass="9372">MEVSLLMDYRHKIHQHILSTNSSWLHHCKIKDELSMVTSPICSISNMLVFFNVIRFLLVILYNHTVHTNISFIYVRKIT</sequence>
<dbReference type="AlphaFoldDB" id="A0A9K3HPK7"/>
<reference evidence="1" key="2">
    <citation type="submission" date="2020-06" db="EMBL/GenBank/DDBJ databases">
        <title>Helianthus annuus Genome sequencing and assembly Release 2.</title>
        <authorList>
            <person name="Gouzy J."/>
            <person name="Langlade N."/>
            <person name="Munos S."/>
        </authorList>
    </citation>
    <scope>NUCLEOTIDE SEQUENCE</scope>
    <source>
        <tissue evidence="1">Leaves</tissue>
    </source>
</reference>
<dbReference type="Proteomes" id="UP000215914">
    <property type="component" value="Unassembled WGS sequence"/>
</dbReference>
<reference evidence="1" key="1">
    <citation type="journal article" date="2017" name="Nature">
        <title>The sunflower genome provides insights into oil metabolism, flowering and Asterid evolution.</title>
        <authorList>
            <person name="Badouin H."/>
            <person name="Gouzy J."/>
            <person name="Grassa C.J."/>
            <person name="Murat F."/>
            <person name="Staton S.E."/>
            <person name="Cottret L."/>
            <person name="Lelandais-Briere C."/>
            <person name="Owens G.L."/>
            <person name="Carrere S."/>
            <person name="Mayjonade B."/>
            <person name="Legrand L."/>
            <person name="Gill N."/>
            <person name="Kane N.C."/>
            <person name="Bowers J.E."/>
            <person name="Hubner S."/>
            <person name="Bellec A."/>
            <person name="Berard A."/>
            <person name="Berges H."/>
            <person name="Blanchet N."/>
            <person name="Boniface M.C."/>
            <person name="Brunel D."/>
            <person name="Catrice O."/>
            <person name="Chaidir N."/>
            <person name="Claudel C."/>
            <person name="Donnadieu C."/>
            <person name="Faraut T."/>
            <person name="Fievet G."/>
            <person name="Helmstetter N."/>
            <person name="King M."/>
            <person name="Knapp S.J."/>
            <person name="Lai Z."/>
            <person name="Le Paslier M.C."/>
            <person name="Lippi Y."/>
            <person name="Lorenzon L."/>
            <person name="Mandel J.R."/>
            <person name="Marage G."/>
            <person name="Marchand G."/>
            <person name="Marquand E."/>
            <person name="Bret-Mestries E."/>
            <person name="Morien E."/>
            <person name="Nambeesan S."/>
            <person name="Nguyen T."/>
            <person name="Pegot-Espagnet P."/>
            <person name="Pouilly N."/>
            <person name="Raftis F."/>
            <person name="Sallet E."/>
            <person name="Schiex T."/>
            <person name="Thomas J."/>
            <person name="Vandecasteele C."/>
            <person name="Vares D."/>
            <person name="Vear F."/>
            <person name="Vautrin S."/>
            <person name="Crespi M."/>
            <person name="Mangin B."/>
            <person name="Burke J.M."/>
            <person name="Salse J."/>
            <person name="Munos S."/>
            <person name="Vincourt P."/>
            <person name="Rieseberg L.H."/>
            <person name="Langlade N.B."/>
        </authorList>
    </citation>
    <scope>NUCLEOTIDE SEQUENCE</scope>
    <source>
        <tissue evidence="1">Leaves</tissue>
    </source>
</reference>
<organism evidence="1 2">
    <name type="scientific">Helianthus annuus</name>
    <name type="common">Common sunflower</name>
    <dbReference type="NCBI Taxonomy" id="4232"/>
    <lineage>
        <taxon>Eukaryota</taxon>
        <taxon>Viridiplantae</taxon>
        <taxon>Streptophyta</taxon>
        <taxon>Embryophyta</taxon>
        <taxon>Tracheophyta</taxon>
        <taxon>Spermatophyta</taxon>
        <taxon>Magnoliopsida</taxon>
        <taxon>eudicotyledons</taxon>
        <taxon>Gunneridae</taxon>
        <taxon>Pentapetalae</taxon>
        <taxon>asterids</taxon>
        <taxon>campanulids</taxon>
        <taxon>Asterales</taxon>
        <taxon>Asteraceae</taxon>
        <taxon>Asteroideae</taxon>
        <taxon>Heliantheae alliance</taxon>
        <taxon>Heliantheae</taxon>
        <taxon>Helianthus</taxon>
    </lineage>
</organism>
<dbReference type="Gramene" id="mRNA:HanXRQr2_Chr11g0491171">
    <property type="protein sequence ID" value="CDS:HanXRQr2_Chr11g0491171.1"/>
    <property type="gene ID" value="HanXRQr2_Chr11g0491171"/>
</dbReference>
<accession>A0A9K3HPK7</accession>
<protein>
    <submittedName>
        <fullName evidence="1">Uncharacterized protein</fullName>
    </submittedName>
</protein>
<comment type="caution">
    <text evidence="1">The sequence shown here is derived from an EMBL/GenBank/DDBJ whole genome shotgun (WGS) entry which is preliminary data.</text>
</comment>
<proteinExistence type="predicted"/>
<name>A0A9K3HPK7_HELAN</name>
<evidence type="ECO:0000313" key="1">
    <source>
        <dbReference type="EMBL" id="KAF5782072.1"/>
    </source>
</evidence>